<keyword evidence="4" id="KW-1185">Reference proteome</keyword>
<feature type="domain" description="DUF1468" evidence="2">
    <location>
        <begin position="3"/>
        <end position="134"/>
    </location>
</feature>
<comment type="caution">
    <text evidence="3">The sequence shown here is derived from an EMBL/GenBank/DDBJ whole genome shotgun (WGS) entry which is preliminary data.</text>
</comment>
<accession>A0A370UAJ1</accession>
<evidence type="ECO:0000256" key="1">
    <source>
        <dbReference type="SAM" id="Phobius"/>
    </source>
</evidence>
<feature type="transmembrane region" description="Helical" evidence="1">
    <location>
        <begin position="31"/>
        <end position="50"/>
    </location>
</feature>
<sequence>MLAVFAGLGLWTLDTQVQVFSFGDSLFDARFFPRIVLGLIIVTAILCCVARIKKADDPVGPLTGWIRVLLVVGTLIWALWFMPSVGFLISSFIAASATALVLGERNILLYIGLPFLVATLVTLGAQYGLNIPLP</sequence>
<organism evidence="3 4">
    <name type="scientific">Marinomonas piezotolerans</name>
    <dbReference type="NCBI Taxonomy" id="2213058"/>
    <lineage>
        <taxon>Bacteria</taxon>
        <taxon>Pseudomonadati</taxon>
        <taxon>Pseudomonadota</taxon>
        <taxon>Gammaproteobacteria</taxon>
        <taxon>Oceanospirillales</taxon>
        <taxon>Oceanospirillaceae</taxon>
        <taxon>Marinomonas</taxon>
    </lineage>
</organism>
<evidence type="ECO:0000313" key="4">
    <source>
        <dbReference type="Proteomes" id="UP000254326"/>
    </source>
</evidence>
<dbReference type="OrthoDB" id="6120160at2"/>
<feature type="transmembrane region" description="Helical" evidence="1">
    <location>
        <begin position="107"/>
        <end position="129"/>
    </location>
</feature>
<dbReference type="Pfam" id="PF07331">
    <property type="entry name" value="TctB"/>
    <property type="match status" value="1"/>
</dbReference>
<feature type="transmembrane region" description="Helical" evidence="1">
    <location>
        <begin position="86"/>
        <end position="102"/>
    </location>
</feature>
<keyword evidence="1" id="KW-0812">Transmembrane</keyword>
<evidence type="ECO:0000259" key="2">
    <source>
        <dbReference type="Pfam" id="PF07331"/>
    </source>
</evidence>
<proteinExistence type="predicted"/>
<dbReference type="AlphaFoldDB" id="A0A370UAJ1"/>
<keyword evidence="1" id="KW-0472">Membrane</keyword>
<gene>
    <name evidence="3" type="ORF">DN730_08800</name>
</gene>
<keyword evidence="1" id="KW-1133">Transmembrane helix</keyword>
<dbReference type="InterPro" id="IPR009936">
    <property type="entry name" value="DUF1468"/>
</dbReference>
<dbReference type="Proteomes" id="UP000254326">
    <property type="component" value="Unassembled WGS sequence"/>
</dbReference>
<evidence type="ECO:0000313" key="3">
    <source>
        <dbReference type="EMBL" id="RDL44768.1"/>
    </source>
</evidence>
<reference evidence="3 4" key="1">
    <citation type="submission" date="2018-06" db="EMBL/GenBank/DDBJ databases">
        <title>Marinomonas sp. YLB-05 draft genome sequence.</title>
        <authorList>
            <person name="Yu L."/>
            <person name="Tang X."/>
        </authorList>
    </citation>
    <scope>NUCLEOTIDE SEQUENCE [LARGE SCALE GENOMIC DNA]</scope>
    <source>
        <strain evidence="3 4">YLB-05</strain>
    </source>
</reference>
<protein>
    <recommendedName>
        <fullName evidence="2">DUF1468 domain-containing protein</fullName>
    </recommendedName>
</protein>
<feature type="transmembrane region" description="Helical" evidence="1">
    <location>
        <begin position="62"/>
        <end position="80"/>
    </location>
</feature>
<dbReference type="EMBL" id="QKRA01000003">
    <property type="protein sequence ID" value="RDL44768.1"/>
    <property type="molecule type" value="Genomic_DNA"/>
</dbReference>
<name>A0A370UAJ1_9GAMM</name>